<dbReference type="Proteomes" id="UP001224674">
    <property type="component" value="Chromosome"/>
</dbReference>
<gene>
    <name evidence="3" type="ORF">QDX21_11590</name>
</gene>
<dbReference type="PANTHER" id="PTHR34821">
    <property type="entry name" value="INNER MEMBRANE PROTEIN YDCZ"/>
    <property type="match status" value="1"/>
</dbReference>
<feature type="transmembrane region" description="Helical" evidence="1">
    <location>
        <begin position="127"/>
        <end position="147"/>
    </location>
</feature>
<feature type="transmembrane region" description="Helical" evidence="1">
    <location>
        <begin position="273"/>
        <end position="294"/>
    </location>
</feature>
<feature type="transmembrane region" description="Helical" evidence="1">
    <location>
        <begin position="70"/>
        <end position="89"/>
    </location>
</feature>
<feature type="transmembrane region" description="Helical" evidence="1">
    <location>
        <begin position="243"/>
        <end position="266"/>
    </location>
</feature>
<keyword evidence="4" id="KW-1185">Reference proteome</keyword>
<reference evidence="3 4" key="1">
    <citation type="submission" date="2023-03" db="EMBL/GenBank/DDBJ databases">
        <title>Complete genome sequences of several Auritidibacter ignavus strains isolated from ear infections.</title>
        <authorList>
            <person name="Baehr T."/>
            <person name="Baumhoegger A.M."/>
        </authorList>
    </citation>
    <scope>NUCLEOTIDE SEQUENCE [LARGE SCALE GENOMIC DNA]</scope>
    <source>
        <strain evidence="3 4">BABAE-6</strain>
    </source>
</reference>
<evidence type="ECO:0000256" key="2">
    <source>
        <dbReference type="SAM" id="SignalP"/>
    </source>
</evidence>
<keyword evidence="2" id="KW-0732">Signal</keyword>
<name>A0AAJ6AMU4_9MICC</name>
<feature type="transmembrane region" description="Helical" evidence="1">
    <location>
        <begin position="300"/>
        <end position="320"/>
    </location>
</feature>
<evidence type="ECO:0000256" key="1">
    <source>
        <dbReference type="SAM" id="Phobius"/>
    </source>
</evidence>
<keyword evidence="1" id="KW-1133">Transmembrane helix</keyword>
<feature type="signal peptide" evidence="2">
    <location>
        <begin position="1"/>
        <end position="17"/>
    </location>
</feature>
<keyword evidence="1" id="KW-0812">Transmembrane</keyword>
<organism evidence="3 4">
    <name type="scientific">Auritidibacter ignavus</name>
    <dbReference type="NCBI Taxonomy" id="678932"/>
    <lineage>
        <taxon>Bacteria</taxon>
        <taxon>Bacillati</taxon>
        <taxon>Actinomycetota</taxon>
        <taxon>Actinomycetes</taxon>
        <taxon>Micrococcales</taxon>
        <taxon>Micrococcaceae</taxon>
        <taxon>Auritidibacter</taxon>
    </lineage>
</organism>
<feature type="transmembrane region" description="Helical" evidence="1">
    <location>
        <begin position="95"/>
        <end position="115"/>
    </location>
</feature>
<dbReference type="InterPro" id="IPR006750">
    <property type="entry name" value="YdcZ"/>
</dbReference>
<dbReference type="Pfam" id="PF04657">
    <property type="entry name" value="DMT_YdcZ"/>
    <property type="match status" value="2"/>
</dbReference>
<dbReference type="EMBL" id="CP122566">
    <property type="protein sequence ID" value="WGH92921.1"/>
    <property type="molecule type" value="Genomic_DNA"/>
</dbReference>
<dbReference type="GeneID" id="83695840"/>
<protein>
    <submittedName>
        <fullName evidence="3">DMT family transporter</fullName>
    </submittedName>
</protein>
<sequence>MTILLGLLVGCIMPAQAAINARLRVAVQSPWVMSTISFGVGTAGLAILALIADGGIGFDLVGVATQHPWWIWLGGAFGMVGMTSIVLLIPHLGAMLTTVSLLVGQILTAALVDHFQLFNAPHHRLTPLRVVGMVLVLVGAIATVYLGNRASLRLQRNLQRMADDDPMAGQSTRQVLLLLAGLGIGLLYAFQAAVNGTLGEVLGSPVKSALISFTVGFVGLLILLIILRPRLQLTDPTGKGNPWWIWIGGLIGAIYIYTTAVLVPLLGAGATMILLQTGMLIGSLIIDSFGLFHAAKKPFVPAQLLTLVVMLSGVAVIEFVG</sequence>
<keyword evidence="1" id="KW-0472">Membrane</keyword>
<feature type="chain" id="PRO_5042472723" evidence="2">
    <location>
        <begin position="18"/>
        <end position="321"/>
    </location>
</feature>
<evidence type="ECO:0000313" key="4">
    <source>
        <dbReference type="Proteomes" id="UP001224674"/>
    </source>
</evidence>
<proteinExistence type="predicted"/>
<dbReference type="GO" id="GO:0005886">
    <property type="term" value="C:plasma membrane"/>
    <property type="evidence" value="ECO:0007669"/>
    <property type="project" value="TreeGrafter"/>
</dbReference>
<dbReference type="PANTHER" id="PTHR34821:SF2">
    <property type="entry name" value="INNER MEMBRANE PROTEIN YDCZ"/>
    <property type="match status" value="1"/>
</dbReference>
<evidence type="ECO:0000313" key="3">
    <source>
        <dbReference type="EMBL" id="WGH92921.1"/>
    </source>
</evidence>
<feature type="transmembrane region" description="Helical" evidence="1">
    <location>
        <begin position="210"/>
        <end position="231"/>
    </location>
</feature>
<accession>A0AAJ6AMU4</accession>
<dbReference type="AlphaFoldDB" id="A0AAJ6AMU4"/>
<dbReference type="RefSeq" id="WP_110098100.1">
    <property type="nucleotide sequence ID" value="NZ_CP122561.1"/>
</dbReference>
<feature type="transmembrane region" description="Helical" evidence="1">
    <location>
        <begin position="33"/>
        <end position="58"/>
    </location>
</feature>
<feature type="transmembrane region" description="Helical" evidence="1">
    <location>
        <begin position="175"/>
        <end position="198"/>
    </location>
</feature>